<keyword evidence="1" id="KW-0472">Membrane</keyword>
<keyword evidence="1" id="KW-1133">Transmembrane helix</keyword>
<accession>A0ABP5B8F6</accession>
<evidence type="ECO:0000256" key="1">
    <source>
        <dbReference type="SAM" id="Phobius"/>
    </source>
</evidence>
<dbReference type="EMBL" id="BAAAOF010000005">
    <property type="protein sequence ID" value="GAA1934589.1"/>
    <property type="molecule type" value="Genomic_DNA"/>
</dbReference>
<gene>
    <name evidence="2" type="ORF">GCM10009775_28150</name>
</gene>
<feature type="transmembrane region" description="Helical" evidence="1">
    <location>
        <begin position="67"/>
        <end position="95"/>
    </location>
</feature>
<evidence type="ECO:0000313" key="2">
    <source>
        <dbReference type="EMBL" id="GAA1934589.1"/>
    </source>
</evidence>
<feature type="transmembrane region" description="Helical" evidence="1">
    <location>
        <begin position="107"/>
        <end position="128"/>
    </location>
</feature>
<dbReference type="Proteomes" id="UP001501343">
    <property type="component" value="Unassembled WGS sequence"/>
</dbReference>
<feature type="transmembrane region" description="Helical" evidence="1">
    <location>
        <begin position="148"/>
        <end position="176"/>
    </location>
</feature>
<protein>
    <recommendedName>
        <fullName evidence="4">DUF4386 domain-containing protein</fullName>
    </recommendedName>
</protein>
<name>A0ABP5B8F6_9MICO</name>
<keyword evidence="3" id="KW-1185">Reference proteome</keyword>
<comment type="caution">
    <text evidence="2">The sequence shown here is derived from an EMBL/GenBank/DDBJ whole genome shotgun (WGS) entry which is preliminary data.</text>
</comment>
<evidence type="ECO:0000313" key="3">
    <source>
        <dbReference type="Proteomes" id="UP001501343"/>
    </source>
</evidence>
<reference evidence="3" key="1">
    <citation type="journal article" date="2019" name="Int. J. Syst. Evol. Microbiol.">
        <title>The Global Catalogue of Microorganisms (GCM) 10K type strain sequencing project: providing services to taxonomists for standard genome sequencing and annotation.</title>
        <authorList>
            <consortium name="The Broad Institute Genomics Platform"/>
            <consortium name="The Broad Institute Genome Sequencing Center for Infectious Disease"/>
            <person name="Wu L."/>
            <person name="Ma J."/>
        </authorList>
    </citation>
    <scope>NUCLEOTIDE SEQUENCE [LARGE SCALE GENOMIC DNA]</scope>
    <source>
        <strain evidence="3">JCM 14900</strain>
    </source>
</reference>
<feature type="transmembrane region" description="Helical" evidence="1">
    <location>
        <begin position="28"/>
        <end position="47"/>
    </location>
</feature>
<sequence length="238" mass="24385">MTTTSAPITGAATRLVDPTIGFRRRTTAVALPLAFALQAVTNTLYSLSVGDGVGDTGSGDETLAFYAAHGGAMTVATIVSLIGSLLVVPGVLAALRVLRPTRPRLSLAAGILMIAGYIAYFGIVFTNYDTIALARFTVDAGAALDERAAIPGAIVVFLLFVAGNLVGTLLLGLAVILSRSLPWWAGALIIGWPVGHVVNLVVGSEWFAVAGGALEVIGLCVVAVAALRLSNAEWAARG</sequence>
<proteinExistence type="predicted"/>
<keyword evidence="1" id="KW-0812">Transmembrane</keyword>
<organism evidence="2 3">
    <name type="scientific">Microbacterium aoyamense</name>
    <dbReference type="NCBI Taxonomy" id="344166"/>
    <lineage>
        <taxon>Bacteria</taxon>
        <taxon>Bacillati</taxon>
        <taxon>Actinomycetota</taxon>
        <taxon>Actinomycetes</taxon>
        <taxon>Micrococcales</taxon>
        <taxon>Microbacteriaceae</taxon>
        <taxon>Microbacterium</taxon>
    </lineage>
</organism>
<feature type="transmembrane region" description="Helical" evidence="1">
    <location>
        <begin position="183"/>
        <end position="202"/>
    </location>
</feature>
<dbReference type="RefSeq" id="WP_248147317.1">
    <property type="nucleotide sequence ID" value="NZ_BAAAOF010000005.1"/>
</dbReference>
<evidence type="ECO:0008006" key="4">
    <source>
        <dbReference type="Google" id="ProtNLM"/>
    </source>
</evidence>
<feature type="transmembrane region" description="Helical" evidence="1">
    <location>
        <begin position="208"/>
        <end position="227"/>
    </location>
</feature>